<sequence length="408" mass="45039">MDSNYPLPELVVGVRDEGTLYACSQYADAVYFSVDRLSLRSRAKAITVDNLSDFVKSVREKGLKAYLVVNSVIYPEDTADLSAILKAARGAKVDAIVAWDPAVISQASSMGLDIHISTQANVSNATTAEFYGSLGASRIILSRELSLDQIKQIRQHTDMELEVFVHGAMCQAISGRCYLSAYLLGKSGNCGQCTQPCRWEWTLNADDGSKVQVGGKYLLSARDLCMIEHIPQLVEVGIDAFKIEGRLRDSRYISTVSRCYSEALEACRSGEFENNRILEWNQQLYAVYNRGFSTGFYFGIPSREGFIVEKDMNASQILKELVGEVVNYYKNQSAAYVRLTDSGLNIGDTILIEGENTHLEQQVSSMQVEGNNIKSAEKGMDVGLAVDGRVRPNDKVFRIVYPGTSGSE</sequence>
<keyword evidence="2" id="KW-0378">Hydrolase</keyword>
<dbReference type="Proteomes" id="UP000186879">
    <property type="component" value="Chromosome"/>
</dbReference>
<dbReference type="Proteomes" id="UP000198669">
    <property type="component" value="Unassembled WGS sequence"/>
</dbReference>
<dbReference type="KEGG" id="mhaz:BHR79_00910"/>
<dbReference type="GO" id="GO:0008233">
    <property type="term" value="F:peptidase activity"/>
    <property type="evidence" value="ECO:0007669"/>
    <property type="project" value="UniProtKB-KW"/>
</dbReference>
<organism evidence="4 7">
    <name type="scientific">Methanohalophilus halophilus</name>
    <dbReference type="NCBI Taxonomy" id="2177"/>
    <lineage>
        <taxon>Archaea</taxon>
        <taxon>Methanobacteriati</taxon>
        <taxon>Methanobacteriota</taxon>
        <taxon>Stenosarchaea group</taxon>
        <taxon>Methanomicrobia</taxon>
        <taxon>Methanosarcinales</taxon>
        <taxon>Methanosarcinaceae</taxon>
        <taxon>Methanohalophilus</taxon>
    </lineage>
</organism>
<dbReference type="AlphaFoldDB" id="A0A1L3PZX6"/>
<dbReference type="EMBL" id="RJJG01000001">
    <property type="protein sequence ID" value="RNI10951.1"/>
    <property type="molecule type" value="Genomic_DNA"/>
</dbReference>
<dbReference type="PROSITE" id="PS01276">
    <property type="entry name" value="PEPTIDASE_U32"/>
    <property type="match status" value="1"/>
</dbReference>
<evidence type="ECO:0000256" key="3">
    <source>
        <dbReference type="ARBA" id="ARBA00038374"/>
    </source>
</evidence>
<dbReference type="EMBL" id="FNMU01000005">
    <property type="protein sequence ID" value="SDW79696.1"/>
    <property type="molecule type" value="Genomic_DNA"/>
</dbReference>
<dbReference type="PANTHER" id="PTHR30217">
    <property type="entry name" value="PEPTIDASE U32 FAMILY"/>
    <property type="match status" value="1"/>
</dbReference>
<dbReference type="InterPro" id="IPR009000">
    <property type="entry name" value="Transl_B-barrel_sf"/>
</dbReference>
<dbReference type="PANTHER" id="PTHR30217:SF6">
    <property type="entry name" value="TRNA HYDROXYLATION PROTEIN P"/>
    <property type="match status" value="1"/>
</dbReference>
<dbReference type="OrthoDB" id="51464at2157"/>
<dbReference type="EMBL" id="CP017921">
    <property type="protein sequence ID" value="APH38180.1"/>
    <property type="molecule type" value="Genomic_DNA"/>
</dbReference>
<protein>
    <submittedName>
        <fullName evidence="4">Peptidase U32</fullName>
    </submittedName>
    <submittedName>
        <fullName evidence="6">Putative protease</fullName>
    </submittedName>
    <submittedName>
        <fullName evidence="5">U32 family peptidase</fullName>
    </submittedName>
</protein>
<evidence type="ECO:0000313" key="6">
    <source>
        <dbReference type="EMBL" id="SDW79696.1"/>
    </source>
</evidence>
<evidence type="ECO:0000313" key="8">
    <source>
        <dbReference type="Proteomes" id="UP000198669"/>
    </source>
</evidence>
<reference evidence="4 7" key="1">
    <citation type="submission" date="2016-10" db="EMBL/GenBank/DDBJ databases">
        <title>Methanohalophilus halophilus.</title>
        <authorList>
            <person name="L'haridon S."/>
        </authorList>
    </citation>
    <scope>NUCLEOTIDE SEQUENCE [LARGE SCALE GENOMIC DNA]</scope>
    <source>
        <strain evidence="4 7">Z-7982</strain>
    </source>
</reference>
<accession>A0A1L3PZX6</accession>
<dbReference type="STRING" id="2177.BHR79_00910"/>
<gene>
    <name evidence="4" type="ORF">BHR79_00910</name>
    <name evidence="5" type="ORF">EFE40_01885</name>
    <name evidence="6" type="ORF">SAMN04515625_1594</name>
</gene>
<evidence type="ECO:0000256" key="1">
    <source>
        <dbReference type="ARBA" id="ARBA00022670"/>
    </source>
</evidence>
<comment type="similarity">
    <text evidence="3">Belongs to the peptidase U32 family.</text>
</comment>
<dbReference type="InterPro" id="IPR001539">
    <property type="entry name" value="Peptidase_U32"/>
</dbReference>
<proteinExistence type="inferred from homology"/>
<keyword evidence="7" id="KW-1185">Reference proteome</keyword>
<keyword evidence="1 6" id="KW-0645">Protease</keyword>
<reference evidence="5 9" key="3">
    <citation type="submission" date="2018-10" db="EMBL/GenBank/DDBJ databases">
        <title>Cultivation of a novel Methanohalophilus strain from Kebrit Deep of the Red Sea and a genomic comparison of members of the genus Methanohalophilus.</title>
        <authorList>
            <person name="Guan Y."/>
            <person name="Ngugi D.K."/>
            <person name="Stingl U."/>
        </authorList>
    </citation>
    <scope>NUCLEOTIDE SEQUENCE [LARGE SCALE GENOMIC DNA]</scope>
    <source>
        <strain evidence="5 9">DSM 3094</strain>
    </source>
</reference>
<evidence type="ECO:0000313" key="4">
    <source>
        <dbReference type="EMBL" id="APH38180.1"/>
    </source>
</evidence>
<evidence type="ECO:0000313" key="9">
    <source>
        <dbReference type="Proteomes" id="UP000267921"/>
    </source>
</evidence>
<evidence type="ECO:0000313" key="5">
    <source>
        <dbReference type="EMBL" id="RNI10951.1"/>
    </source>
</evidence>
<dbReference type="GO" id="GO:0006508">
    <property type="term" value="P:proteolysis"/>
    <property type="evidence" value="ECO:0007669"/>
    <property type="project" value="UniProtKB-KW"/>
</dbReference>
<reference evidence="6 8" key="2">
    <citation type="submission" date="2016-10" db="EMBL/GenBank/DDBJ databases">
        <authorList>
            <person name="de Groot N.N."/>
        </authorList>
    </citation>
    <scope>NUCLEOTIDE SEQUENCE [LARGE SCALE GENOMIC DNA]</scope>
    <source>
        <strain evidence="6 8">Z-7982</strain>
    </source>
</reference>
<dbReference type="SUPFAM" id="SSF50447">
    <property type="entry name" value="Translation proteins"/>
    <property type="match status" value="1"/>
</dbReference>
<dbReference type="Gene3D" id="3.40.50.2300">
    <property type="match status" value="1"/>
</dbReference>
<dbReference type="InterPro" id="IPR051454">
    <property type="entry name" value="RNA/ubiquinone_mod_enzymes"/>
</dbReference>
<dbReference type="Pfam" id="PF01136">
    <property type="entry name" value="Peptidase_U32"/>
    <property type="match status" value="1"/>
</dbReference>
<evidence type="ECO:0000256" key="2">
    <source>
        <dbReference type="ARBA" id="ARBA00022801"/>
    </source>
</evidence>
<name>A0A1L3PZX6_9EURY</name>
<evidence type="ECO:0000313" key="7">
    <source>
        <dbReference type="Proteomes" id="UP000186879"/>
    </source>
</evidence>
<dbReference type="RefSeq" id="WP_072560393.1">
    <property type="nucleotide sequence ID" value="NZ_CP017921.1"/>
</dbReference>
<dbReference type="Proteomes" id="UP000267921">
    <property type="component" value="Unassembled WGS sequence"/>
</dbReference>
<dbReference type="GeneID" id="30582271"/>